<evidence type="ECO:0000313" key="2">
    <source>
        <dbReference type="Proteomes" id="UP000015241"/>
    </source>
</evidence>
<reference evidence="1 2" key="1">
    <citation type="journal article" date="2012" name="Science">
        <title>The Paleozoic origin of enzymatic lignin decomposition reconstructed from 31 fungal genomes.</title>
        <authorList>
            <person name="Floudas D."/>
            <person name="Binder M."/>
            <person name="Riley R."/>
            <person name="Barry K."/>
            <person name="Blanchette R.A."/>
            <person name="Henrissat B."/>
            <person name="Martinez A.T."/>
            <person name="Otillar R."/>
            <person name="Spatafora J.W."/>
            <person name="Yadav J.S."/>
            <person name="Aerts A."/>
            <person name="Benoit I."/>
            <person name="Boyd A."/>
            <person name="Carlson A."/>
            <person name="Copeland A."/>
            <person name="Coutinho P.M."/>
            <person name="de Vries R.P."/>
            <person name="Ferreira P."/>
            <person name="Findley K."/>
            <person name="Foster B."/>
            <person name="Gaskell J."/>
            <person name="Glotzer D."/>
            <person name="Gorecki P."/>
            <person name="Heitman J."/>
            <person name="Hesse C."/>
            <person name="Hori C."/>
            <person name="Igarashi K."/>
            <person name="Jurgens J.A."/>
            <person name="Kallen N."/>
            <person name="Kersten P."/>
            <person name="Kohler A."/>
            <person name="Kuees U."/>
            <person name="Kumar T.K.A."/>
            <person name="Kuo A."/>
            <person name="LaButti K."/>
            <person name="Larrondo L.F."/>
            <person name="Lindquist E."/>
            <person name="Ling A."/>
            <person name="Lombard V."/>
            <person name="Lucas S."/>
            <person name="Lundell T."/>
            <person name="Martin R."/>
            <person name="McLaughlin D.J."/>
            <person name="Morgenstern I."/>
            <person name="Morin E."/>
            <person name="Murat C."/>
            <person name="Nagy L.G."/>
            <person name="Nolan M."/>
            <person name="Ohm R.A."/>
            <person name="Patyshakuliyeva A."/>
            <person name="Rokas A."/>
            <person name="Ruiz-Duenas F.J."/>
            <person name="Sabat G."/>
            <person name="Salamov A."/>
            <person name="Samejima M."/>
            <person name="Schmutz J."/>
            <person name="Slot J.C."/>
            <person name="St John F."/>
            <person name="Stenlid J."/>
            <person name="Sun H."/>
            <person name="Sun S."/>
            <person name="Syed K."/>
            <person name="Tsang A."/>
            <person name="Wiebenga A."/>
            <person name="Young D."/>
            <person name="Pisabarro A."/>
            <person name="Eastwood D.C."/>
            <person name="Martin F."/>
            <person name="Cullen D."/>
            <person name="Grigoriev I.V."/>
            <person name="Hibbett D.S."/>
        </authorList>
    </citation>
    <scope>NUCLEOTIDE SEQUENCE</scope>
    <source>
        <strain evidence="2">FP-58527</strain>
    </source>
</reference>
<dbReference type="AlphaFoldDB" id="S8F7N2"/>
<keyword evidence="2" id="KW-1185">Reference proteome</keyword>
<name>S8F7N2_FOMSC</name>
<proteinExistence type="predicted"/>
<gene>
    <name evidence="1" type="ORF">FOMPIDRAFT_1054685</name>
</gene>
<dbReference type="InParanoid" id="S8F7N2"/>
<evidence type="ECO:0000313" key="1">
    <source>
        <dbReference type="EMBL" id="EPS94834.1"/>
    </source>
</evidence>
<dbReference type="EMBL" id="KE504221">
    <property type="protein sequence ID" value="EPS94834.1"/>
    <property type="molecule type" value="Genomic_DNA"/>
</dbReference>
<dbReference type="Proteomes" id="UP000015241">
    <property type="component" value="Unassembled WGS sequence"/>
</dbReference>
<dbReference type="OrthoDB" id="10615926at2759"/>
<sequence>MAKLDAETFQHYAVDTPGTIREVTPTLSSLFVTPRLCNIKDPELSKEVRATDPFITLPRTLLLGAFPGWVPPMMVYASQTTTATIVDYARKDPKKFMKPYLALTDEDQMYLPDPSPDLELDMVDVIPTSVRIFKDIAEKQPPDSQYDLGLLLLTEGLNTGGSAASADVVSFFSNYDLGEKGLPSPEDIDWVREALKITSSPRWYIECTEAAWRIAD</sequence>
<organism evidence="1 2">
    <name type="scientific">Fomitopsis schrenkii</name>
    <name type="common">Brown rot fungus</name>
    <dbReference type="NCBI Taxonomy" id="2126942"/>
    <lineage>
        <taxon>Eukaryota</taxon>
        <taxon>Fungi</taxon>
        <taxon>Dikarya</taxon>
        <taxon>Basidiomycota</taxon>
        <taxon>Agaricomycotina</taxon>
        <taxon>Agaricomycetes</taxon>
        <taxon>Polyporales</taxon>
        <taxon>Fomitopsis</taxon>
    </lineage>
</organism>
<dbReference type="HOGENOM" id="CLU_1277638_0_0_1"/>
<accession>S8F7N2</accession>
<protein>
    <submittedName>
        <fullName evidence="1">Uncharacterized protein</fullName>
    </submittedName>
</protein>